<organism evidence="2">
    <name type="scientific">uncultured Solirubrobacterales bacterium</name>
    <dbReference type="NCBI Taxonomy" id="768556"/>
    <lineage>
        <taxon>Bacteria</taxon>
        <taxon>Bacillati</taxon>
        <taxon>Actinomycetota</taxon>
        <taxon>Thermoleophilia</taxon>
        <taxon>Solirubrobacterales</taxon>
        <taxon>environmental samples</taxon>
    </lineage>
</organism>
<feature type="compositionally biased region" description="Low complexity" evidence="1">
    <location>
        <begin position="176"/>
        <end position="194"/>
    </location>
</feature>
<feature type="compositionally biased region" description="Low complexity" evidence="1">
    <location>
        <begin position="152"/>
        <end position="167"/>
    </location>
</feature>
<gene>
    <name evidence="2" type="ORF">AVDCRST_MAG17-105</name>
</gene>
<evidence type="ECO:0000256" key="1">
    <source>
        <dbReference type="SAM" id="MobiDB-lite"/>
    </source>
</evidence>
<feature type="compositionally biased region" description="Basic residues" evidence="1">
    <location>
        <begin position="51"/>
        <end position="65"/>
    </location>
</feature>
<feature type="non-terminal residue" evidence="2">
    <location>
        <position position="1"/>
    </location>
</feature>
<feature type="compositionally biased region" description="Basic and acidic residues" evidence="1">
    <location>
        <begin position="137"/>
        <end position="147"/>
    </location>
</feature>
<feature type="compositionally biased region" description="Basic residues" evidence="1">
    <location>
        <begin position="1"/>
        <end position="13"/>
    </location>
</feature>
<feature type="non-terminal residue" evidence="2">
    <location>
        <position position="194"/>
    </location>
</feature>
<evidence type="ECO:0000313" key="2">
    <source>
        <dbReference type="EMBL" id="CAA9480096.1"/>
    </source>
</evidence>
<dbReference type="EMBL" id="CADCVV010000007">
    <property type="protein sequence ID" value="CAA9480096.1"/>
    <property type="molecule type" value="Genomic_DNA"/>
</dbReference>
<name>A0A6J4RXU7_9ACTN</name>
<feature type="compositionally biased region" description="Basic and acidic residues" evidence="1">
    <location>
        <begin position="41"/>
        <end position="50"/>
    </location>
</feature>
<reference evidence="2" key="1">
    <citation type="submission" date="2020-02" db="EMBL/GenBank/DDBJ databases">
        <authorList>
            <person name="Meier V. D."/>
        </authorList>
    </citation>
    <scope>NUCLEOTIDE SEQUENCE</scope>
    <source>
        <strain evidence="2">AVDCRST_MAG17</strain>
    </source>
</reference>
<proteinExistence type="predicted"/>
<feature type="compositionally biased region" description="Low complexity" evidence="1">
    <location>
        <begin position="98"/>
        <end position="109"/>
    </location>
</feature>
<sequence length="194" mass="20842">AAMRRIAGRRGARPARAPVPGELWPRGGRGPRRARPCLPLGRDRPRDGAHRPRGHPAARRGRRGAPRQARQRAWCPGLPGPPLDLVERRPGDHLSPSRGPRGPARGRAPGRPPRRRFAPRVDRSAGSGRPRTARGLPDARGRGDRRARSSRCSRSPPSSCGRGDSSPPCRPPPASPRGSRPPSCGSCSAARLPL</sequence>
<accession>A0A6J4RXU7</accession>
<feature type="region of interest" description="Disordered" evidence="1">
    <location>
        <begin position="1"/>
        <end position="194"/>
    </location>
</feature>
<protein>
    <submittedName>
        <fullName evidence="2">Uncharacterized protein</fullName>
    </submittedName>
</protein>
<feature type="compositionally biased region" description="Low complexity" evidence="1">
    <location>
        <begin position="14"/>
        <end position="26"/>
    </location>
</feature>
<dbReference type="AlphaFoldDB" id="A0A6J4RXU7"/>